<feature type="transmembrane region" description="Helical" evidence="1">
    <location>
        <begin position="86"/>
        <end position="107"/>
    </location>
</feature>
<organism evidence="2 3">
    <name type="scientific">Pantoea alhagi</name>
    <dbReference type="NCBI Taxonomy" id="1891675"/>
    <lineage>
        <taxon>Bacteria</taxon>
        <taxon>Pseudomonadati</taxon>
        <taxon>Pseudomonadota</taxon>
        <taxon>Gammaproteobacteria</taxon>
        <taxon>Enterobacterales</taxon>
        <taxon>Erwiniaceae</taxon>
        <taxon>Pantoea</taxon>
    </lineage>
</organism>
<dbReference type="KEGG" id="palh:B1H58_01500"/>
<name>A0A1W6BAT7_9GAMM</name>
<dbReference type="Proteomes" id="UP000192900">
    <property type="component" value="Chromosome"/>
</dbReference>
<reference evidence="2 3" key="1">
    <citation type="submission" date="2017-02" db="EMBL/GenBank/DDBJ databases">
        <title>Complete genome sequence of the drought resistance-promoting endophyte Pantoea alhagi LTYR-11Z.</title>
        <authorList>
            <person name="Zhang L."/>
        </authorList>
    </citation>
    <scope>NUCLEOTIDE SEQUENCE [LARGE SCALE GENOMIC DNA]</scope>
    <source>
        <strain evidence="2 3">LTYR-11Z</strain>
    </source>
</reference>
<gene>
    <name evidence="2" type="ORF">B1H58_01500</name>
</gene>
<keyword evidence="1" id="KW-0472">Membrane</keyword>
<dbReference type="EMBL" id="CP019706">
    <property type="protein sequence ID" value="ARJ44171.1"/>
    <property type="molecule type" value="Genomic_DNA"/>
</dbReference>
<protein>
    <submittedName>
        <fullName evidence="2">Uncharacterized protein</fullName>
    </submittedName>
</protein>
<accession>A0A1W6BAT7</accession>
<keyword evidence="3" id="KW-1185">Reference proteome</keyword>
<keyword evidence="1" id="KW-1133">Transmembrane helix</keyword>
<feature type="transmembrane region" description="Helical" evidence="1">
    <location>
        <begin position="31"/>
        <end position="50"/>
    </location>
</feature>
<sequence>MVSVLLYLSNRGRYSKLISDFQKNHILPAPYLLHCNMGYLGSPLMTYFFIRLKEKKKIFFLAKDSQAYSFAVESENYDRINMLKPLYYTFLLGFLSCSLLMLIALFFKLKTLYLNYV</sequence>
<evidence type="ECO:0000313" key="2">
    <source>
        <dbReference type="EMBL" id="ARJ44171.1"/>
    </source>
</evidence>
<dbReference type="AlphaFoldDB" id="A0A1W6BAT7"/>
<keyword evidence="1" id="KW-0812">Transmembrane</keyword>
<evidence type="ECO:0000256" key="1">
    <source>
        <dbReference type="SAM" id="Phobius"/>
    </source>
</evidence>
<proteinExistence type="predicted"/>
<evidence type="ECO:0000313" key="3">
    <source>
        <dbReference type="Proteomes" id="UP000192900"/>
    </source>
</evidence>